<gene>
    <name evidence="1" type="ORF">TSUD_24740</name>
</gene>
<proteinExistence type="predicted"/>
<dbReference type="Proteomes" id="UP000242715">
    <property type="component" value="Unassembled WGS sequence"/>
</dbReference>
<accession>A0A2Z6NL77</accession>
<evidence type="ECO:0000313" key="1">
    <source>
        <dbReference type="EMBL" id="GAU44711.1"/>
    </source>
</evidence>
<organism evidence="1 2">
    <name type="scientific">Trifolium subterraneum</name>
    <name type="common">Subterranean clover</name>
    <dbReference type="NCBI Taxonomy" id="3900"/>
    <lineage>
        <taxon>Eukaryota</taxon>
        <taxon>Viridiplantae</taxon>
        <taxon>Streptophyta</taxon>
        <taxon>Embryophyta</taxon>
        <taxon>Tracheophyta</taxon>
        <taxon>Spermatophyta</taxon>
        <taxon>Magnoliopsida</taxon>
        <taxon>eudicotyledons</taxon>
        <taxon>Gunneridae</taxon>
        <taxon>Pentapetalae</taxon>
        <taxon>rosids</taxon>
        <taxon>fabids</taxon>
        <taxon>Fabales</taxon>
        <taxon>Fabaceae</taxon>
        <taxon>Papilionoideae</taxon>
        <taxon>50 kb inversion clade</taxon>
        <taxon>NPAAA clade</taxon>
        <taxon>Hologalegina</taxon>
        <taxon>IRL clade</taxon>
        <taxon>Trifolieae</taxon>
        <taxon>Trifolium</taxon>
    </lineage>
</organism>
<dbReference type="AlphaFoldDB" id="A0A2Z6NL77"/>
<reference evidence="2" key="1">
    <citation type="journal article" date="2017" name="Front. Plant Sci.">
        <title>Climate Clever Clovers: New Paradigm to Reduce the Environmental Footprint of Ruminants by Breeding Low Methanogenic Forages Utilizing Haplotype Variation.</title>
        <authorList>
            <person name="Kaur P."/>
            <person name="Appels R."/>
            <person name="Bayer P.E."/>
            <person name="Keeble-Gagnere G."/>
            <person name="Wang J."/>
            <person name="Hirakawa H."/>
            <person name="Shirasawa K."/>
            <person name="Vercoe P."/>
            <person name="Stefanova K."/>
            <person name="Durmic Z."/>
            <person name="Nichols P."/>
            <person name="Revell C."/>
            <person name="Isobe S.N."/>
            <person name="Edwards D."/>
            <person name="Erskine W."/>
        </authorList>
    </citation>
    <scope>NUCLEOTIDE SEQUENCE [LARGE SCALE GENOMIC DNA]</scope>
    <source>
        <strain evidence="2">cv. Daliak</strain>
    </source>
</reference>
<name>A0A2Z6NL77_TRISU</name>
<dbReference type="OrthoDB" id="10548299at2759"/>
<dbReference type="EMBL" id="DF974065">
    <property type="protein sequence ID" value="GAU44711.1"/>
    <property type="molecule type" value="Genomic_DNA"/>
</dbReference>
<sequence length="784" mass="88039">MSTMRIPTDLGVAFSKEPQVQTPTPAKTIVNDDDNTAQSSTHLFLPSSPEFDNFWERNVLSLWPLCSKTIRVESPTDINNRRQISSVVINLGASNLGDALTQPEIHLEDPPNIVPVPPPPLAPPWIYNSVFTISLNSPPLIIASNTGNFFHFDPEVLTRAPSQFDNPIDLQLIKMLRENSVSDTSIVTHVFLLPFYACPAVISLITIGGYVDFGISASHTYQLFVKRPLKVTSSNIVCFHDMKTLVTKLQTSSQNFNITLGSVLFACNTFESLLFDTQGMSSLVQNYSTISVECKDFAFGSAIEFPVVSLGLTKLVDNGHFSPSSFLVGNHFGYIVSPYGYMRVLDCYGLVLLQVLISENSVKRIKSIIIDFHKRVLTIIKPNPVIIPPLKPPAIVVLPLSQLSTIDHDCEDADNSDLIPPMNPPPKPPDWIDIETSSLFPLRWSDRFLEKQRGQVIIVHINIGCGAAIFFHNSAIYHNCSPPSGIGFELVFLAIVGLSIISNDPYVNYIDSTRGVYPYLYESCYDFGGVCYSHHASNFGEDTVASAIDVSIWLKSANFSDQLAALNSKHYFMVVHIGIYTLFSMNLSNPSMAMYWFHEHDNLRFGRLIYVAFRTSGDFAYWHKEHVDAIYSIHVGSSLGNILVTTKFDNYQIHLNVLLTKRYDMENWDLWQAGEYLLMKQDSFVCTFQPYQLVAMTMNTFITFIQPTKHRGILTNVGVYFTLAINGPTYAISFTVISTGFQCSNLNQFLLNVSFAFQIVYFFKKLRLDFGEGEAYCYCVFFCL</sequence>
<keyword evidence="2" id="KW-1185">Reference proteome</keyword>
<protein>
    <submittedName>
        <fullName evidence="1">Uncharacterized protein</fullName>
    </submittedName>
</protein>
<evidence type="ECO:0000313" key="2">
    <source>
        <dbReference type="Proteomes" id="UP000242715"/>
    </source>
</evidence>